<keyword evidence="1" id="KW-0812">Transmembrane</keyword>
<evidence type="ECO:0000256" key="1">
    <source>
        <dbReference type="SAM" id="Phobius"/>
    </source>
</evidence>
<dbReference type="PANTHER" id="PTHR34219:SF3">
    <property type="entry name" value="BLL7967 PROTEIN"/>
    <property type="match status" value="1"/>
</dbReference>
<reference evidence="2 3" key="1">
    <citation type="submission" date="2021-04" db="EMBL/GenBank/DDBJ databases">
        <authorList>
            <person name="Pira H."/>
            <person name="Risdian C."/>
            <person name="Wink J."/>
        </authorList>
    </citation>
    <scope>NUCLEOTIDE SEQUENCE [LARGE SCALE GENOMIC DNA]</scope>
    <source>
        <strain evidence="2 3">WHA3</strain>
    </source>
</reference>
<dbReference type="Proteomes" id="UP000722336">
    <property type="component" value="Unassembled WGS sequence"/>
</dbReference>
<feature type="transmembrane region" description="Helical" evidence="1">
    <location>
        <begin position="367"/>
        <end position="391"/>
    </location>
</feature>
<organism evidence="2 3">
    <name type="scientific">Pacificimonas pallii</name>
    <dbReference type="NCBI Taxonomy" id="2827236"/>
    <lineage>
        <taxon>Bacteria</taxon>
        <taxon>Pseudomonadati</taxon>
        <taxon>Pseudomonadota</taxon>
        <taxon>Alphaproteobacteria</taxon>
        <taxon>Sphingomonadales</taxon>
        <taxon>Sphingosinicellaceae</taxon>
        <taxon>Pacificimonas</taxon>
    </lineage>
</organism>
<accession>A0ABS6SG74</accession>
<evidence type="ECO:0000313" key="3">
    <source>
        <dbReference type="Proteomes" id="UP000722336"/>
    </source>
</evidence>
<dbReference type="InterPro" id="IPR005625">
    <property type="entry name" value="PepSY-ass_TM"/>
</dbReference>
<keyword evidence="1" id="KW-0472">Membrane</keyword>
<dbReference type="PANTHER" id="PTHR34219">
    <property type="entry name" value="IRON-REGULATED INNER MEMBRANE PROTEIN-RELATED"/>
    <property type="match status" value="1"/>
</dbReference>
<protein>
    <submittedName>
        <fullName evidence="2">PepSY domain-containing protein</fullName>
    </submittedName>
</protein>
<keyword evidence="3" id="KW-1185">Reference proteome</keyword>
<feature type="transmembrane region" description="Helical" evidence="1">
    <location>
        <begin position="333"/>
        <end position="355"/>
    </location>
</feature>
<feature type="transmembrane region" description="Helical" evidence="1">
    <location>
        <begin position="132"/>
        <end position="155"/>
    </location>
</feature>
<feature type="transmembrane region" description="Helical" evidence="1">
    <location>
        <begin position="183"/>
        <end position="209"/>
    </location>
</feature>
<keyword evidence="1" id="KW-1133">Transmembrane helix</keyword>
<sequence length="497" mass="53175">MANLFRRALPVHTAIGLWAGALLYILCLTGMLIVFDEEWQRWEQPDVPEMTAIAPAAVQQAAVNVLAAEAELEKRTTHLFVHLPSGALPRTIVTTDTQAFHVDGAGRIHGPETNSWTQFLLDAHYYFHLPSFIGLTLVGGLGVMMVALAISGILAHPRIFRDAFRLRARAGDRLALTDWHNRLSVWTLPFGIAAALTGALLGLASIMAVGMAETFHGGDTEAVFAPIFGEEPAADPAPAALPDLAGMMEDMAARHPDIRTSYVILHDPATAGQHVQLLGHPPRRLIFGEYYGYDGAGNFTGTAGMADGTVGQQVSASIYNLHFGNFGGLPVKLAYILLGLSLTIVSGSGMSIWLAKRRQKGLPTARLAGFWSAIVWGTPLMLALTAAARLVVGGGTAFAALFWAGMTALIIAGILMKRPRQMTRYLQCALAVTLFAVGAGHAIWISLTMSANPAGMPLWLDIAIVIIGLIIWWFSLRPRANFGSHPVPGAVSAQSPS</sequence>
<feature type="transmembrane region" description="Helical" evidence="1">
    <location>
        <begin position="458"/>
        <end position="476"/>
    </location>
</feature>
<proteinExistence type="predicted"/>
<comment type="caution">
    <text evidence="2">The sequence shown here is derived from an EMBL/GenBank/DDBJ whole genome shotgun (WGS) entry which is preliminary data.</text>
</comment>
<dbReference type="EMBL" id="JAGSPA010000003">
    <property type="protein sequence ID" value="MBV7257346.1"/>
    <property type="molecule type" value="Genomic_DNA"/>
</dbReference>
<feature type="transmembrane region" description="Helical" evidence="1">
    <location>
        <begin position="397"/>
        <end position="416"/>
    </location>
</feature>
<feature type="transmembrane region" description="Helical" evidence="1">
    <location>
        <begin position="428"/>
        <end position="446"/>
    </location>
</feature>
<dbReference type="Pfam" id="PF03929">
    <property type="entry name" value="PepSY_TM"/>
    <property type="match status" value="1"/>
</dbReference>
<evidence type="ECO:0000313" key="2">
    <source>
        <dbReference type="EMBL" id="MBV7257346.1"/>
    </source>
</evidence>
<feature type="transmembrane region" description="Helical" evidence="1">
    <location>
        <begin position="12"/>
        <end position="35"/>
    </location>
</feature>
<name>A0ABS6SG74_9SPHN</name>
<gene>
    <name evidence="2" type="ORF">KCG44_11175</name>
</gene>